<protein>
    <recommendedName>
        <fullName evidence="4">Lysozyme inhibitor LprI N-terminal domain-containing protein</fullName>
    </recommendedName>
</protein>
<evidence type="ECO:0000313" key="3">
    <source>
        <dbReference type="Proteomes" id="UP000196536"/>
    </source>
</evidence>
<feature type="signal peptide" evidence="1">
    <location>
        <begin position="1"/>
        <end position="20"/>
    </location>
</feature>
<dbReference type="RefSeq" id="WP_087619652.1">
    <property type="nucleotide sequence ID" value="NZ_JAKVJF010000020.1"/>
</dbReference>
<dbReference type="GO" id="GO:0005576">
    <property type="term" value="C:extracellular region"/>
    <property type="evidence" value="ECO:0007669"/>
    <property type="project" value="TreeGrafter"/>
</dbReference>
<dbReference type="AlphaFoldDB" id="A0A1Z9Z3H6"/>
<evidence type="ECO:0008006" key="4">
    <source>
        <dbReference type="Google" id="ProtNLM"/>
    </source>
</evidence>
<gene>
    <name evidence="2" type="ORF">CAP51_05170</name>
</gene>
<dbReference type="InterPro" id="IPR052755">
    <property type="entry name" value="Lysozyme_Inhibitor_LprI"/>
</dbReference>
<organism evidence="2 3">
    <name type="scientific">Acinetobacter populi</name>
    <dbReference type="NCBI Taxonomy" id="1582270"/>
    <lineage>
        <taxon>Bacteria</taxon>
        <taxon>Pseudomonadati</taxon>
        <taxon>Pseudomonadota</taxon>
        <taxon>Gammaproteobacteria</taxon>
        <taxon>Moraxellales</taxon>
        <taxon>Moraxellaceae</taxon>
        <taxon>Acinetobacter</taxon>
    </lineage>
</organism>
<reference evidence="2 3" key="1">
    <citation type="submission" date="2017-05" db="EMBL/GenBank/DDBJ databases">
        <title>Acinetobacter populi ANC 5415 (= PBJ7), whole genome shotgun sequencing project.</title>
        <authorList>
            <person name="Nemec A."/>
            <person name="Radolfova-Krizova L."/>
        </authorList>
    </citation>
    <scope>NUCLEOTIDE SEQUENCE [LARGE SCALE GENOMIC DNA]</scope>
    <source>
        <strain evidence="2 3">PBJ7</strain>
    </source>
</reference>
<evidence type="ECO:0000256" key="1">
    <source>
        <dbReference type="SAM" id="SignalP"/>
    </source>
</evidence>
<sequence length="114" mass="12847">MRITHLFACICLCFTSSSFAASFDCNKAKLATEKQICQVRQLNDADVKMATVYNIVLRAVPMGSRDAEKGLQYQWLKQRNQCAANTGCIAKAYQVRQTHLDEIINQRVLSQGPF</sequence>
<dbReference type="PANTHER" id="PTHR37549:SF1">
    <property type="entry name" value="LIPOPROTEIN LPRI"/>
    <property type="match status" value="1"/>
</dbReference>
<dbReference type="EMBL" id="NEXX01000001">
    <property type="protein sequence ID" value="OUY08996.1"/>
    <property type="molecule type" value="Genomic_DNA"/>
</dbReference>
<comment type="caution">
    <text evidence="2">The sequence shown here is derived from an EMBL/GenBank/DDBJ whole genome shotgun (WGS) entry which is preliminary data.</text>
</comment>
<dbReference type="Proteomes" id="UP000196536">
    <property type="component" value="Unassembled WGS sequence"/>
</dbReference>
<name>A0A1Z9Z3H6_9GAMM</name>
<accession>A0A1Z9Z3H6</accession>
<dbReference type="PANTHER" id="PTHR37549">
    <property type="entry name" value="LIPOPROTEIN LPRI"/>
    <property type="match status" value="1"/>
</dbReference>
<feature type="chain" id="PRO_5013029896" description="Lysozyme inhibitor LprI N-terminal domain-containing protein" evidence="1">
    <location>
        <begin position="21"/>
        <end position="114"/>
    </location>
</feature>
<evidence type="ECO:0000313" key="2">
    <source>
        <dbReference type="EMBL" id="OUY08996.1"/>
    </source>
</evidence>
<dbReference type="OrthoDB" id="5957809at2"/>
<keyword evidence="1" id="KW-0732">Signal</keyword>
<keyword evidence="3" id="KW-1185">Reference proteome</keyword>
<proteinExistence type="predicted"/>